<dbReference type="SUPFAM" id="SSF46689">
    <property type="entry name" value="Homeodomain-like"/>
    <property type="match status" value="1"/>
</dbReference>
<dbReference type="GO" id="GO:0003677">
    <property type="term" value="F:DNA binding"/>
    <property type="evidence" value="ECO:0007669"/>
    <property type="project" value="TreeGrafter"/>
</dbReference>
<organism evidence="3 4">
    <name type="scientific">Strongyloides papillosus</name>
    <name type="common">Intestinal threadworm</name>
    <dbReference type="NCBI Taxonomy" id="174720"/>
    <lineage>
        <taxon>Eukaryota</taxon>
        <taxon>Metazoa</taxon>
        <taxon>Ecdysozoa</taxon>
        <taxon>Nematoda</taxon>
        <taxon>Chromadorea</taxon>
        <taxon>Rhabditida</taxon>
        <taxon>Tylenchina</taxon>
        <taxon>Panagrolaimomorpha</taxon>
        <taxon>Strongyloidoidea</taxon>
        <taxon>Strongyloididae</taxon>
        <taxon>Strongyloides</taxon>
    </lineage>
</organism>
<name>A0A0N5BRM7_STREA</name>
<dbReference type="AlphaFoldDB" id="A0A0N5BRM7"/>
<evidence type="ECO:0000259" key="2">
    <source>
        <dbReference type="Pfam" id="PF03184"/>
    </source>
</evidence>
<dbReference type="Pfam" id="PF03184">
    <property type="entry name" value="DDE_1"/>
    <property type="match status" value="1"/>
</dbReference>
<dbReference type="PANTHER" id="PTHR19303:SF73">
    <property type="entry name" value="PROTEIN PDC2"/>
    <property type="match status" value="1"/>
</dbReference>
<dbReference type="PANTHER" id="PTHR19303">
    <property type="entry name" value="TRANSPOSON"/>
    <property type="match status" value="1"/>
</dbReference>
<evidence type="ECO:0000313" key="4">
    <source>
        <dbReference type="WBParaSite" id="SPAL_0000852300.1"/>
    </source>
</evidence>
<comment type="subcellular location">
    <subcellularLocation>
        <location evidence="1">Nucleus</location>
    </subcellularLocation>
</comment>
<proteinExistence type="predicted"/>
<dbReference type="WBParaSite" id="SPAL_0000852300.1">
    <property type="protein sequence ID" value="SPAL_0000852300.1"/>
    <property type="gene ID" value="SPAL_0000852300"/>
</dbReference>
<evidence type="ECO:0000256" key="1">
    <source>
        <dbReference type="ARBA" id="ARBA00004123"/>
    </source>
</evidence>
<feature type="domain" description="DDE-1" evidence="2">
    <location>
        <begin position="158"/>
        <end position="311"/>
    </location>
</feature>
<dbReference type="STRING" id="174720.A0A0N5BRM7"/>
<protein>
    <submittedName>
        <fullName evidence="4">DDE-1 domain-containing protein</fullName>
    </submittedName>
</protein>
<evidence type="ECO:0000313" key="3">
    <source>
        <dbReference type="Proteomes" id="UP000046392"/>
    </source>
</evidence>
<dbReference type="GO" id="GO:0005634">
    <property type="term" value="C:nucleus"/>
    <property type="evidence" value="ECO:0007669"/>
    <property type="project" value="UniProtKB-SubCell"/>
</dbReference>
<dbReference type="InterPro" id="IPR050863">
    <property type="entry name" value="CenT-Element_Derived"/>
</dbReference>
<dbReference type="Proteomes" id="UP000046392">
    <property type="component" value="Unplaced"/>
</dbReference>
<accession>A0A0N5BRM7</accession>
<keyword evidence="3" id="KW-1185">Reference proteome</keyword>
<reference evidence="4" key="1">
    <citation type="submission" date="2017-02" db="UniProtKB">
        <authorList>
            <consortium name="WormBaseParasite"/>
        </authorList>
    </citation>
    <scope>IDENTIFICATION</scope>
</reference>
<dbReference type="InterPro" id="IPR004875">
    <property type="entry name" value="DDE_SF_endonuclease_dom"/>
</dbReference>
<sequence>MSLSIQEKSKILEEVEALKGLCVALAKKLEISVSTLNTIVRNKDSIIKNVNESGHFCKKRKYASYSNVLLREKALNVADKLSIENFSRLMVGLIDSKSVTILFSKVVYGEGNAVLEESVREWQEGKLKDPHETGLFFCVLPNKTFTFKGENCHGGKNSKLRLTVMLGKSKKPRCFKNVKTLPPKYEANKKALMTSDFLGKQMYALDAKMGAQNRRILLFVDQCSAHLKKINLKNIRIKFLPANYTSRLQPLDLGIIHAFKISYRKNVVQRLFDFIESGKDTMTYKISILNALHYIAKAWKDVSQSTISNSFRKAGFFQTHEEEVIEEDSDLISAWEKLKIDYEVKDFLHFDVELATVQTVSVESLINSVQEERDSDSDFDDDSSVSLVQKWFLQKTL</sequence>
<dbReference type="Gene3D" id="1.10.10.60">
    <property type="entry name" value="Homeodomain-like"/>
    <property type="match status" value="1"/>
</dbReference>
<dbReference type="InterPro" id="IPR009057">
    <property type="entry name" value="Homeodomain-like_sf"/>
</dbReference>